<evidence type="ECO:0000313" key="1">
    <source>
        <dbReference type="EMBL" id="TPP64984.1"/>
    </source>
</evidence>
<organism evidence="1 2">
    <name type="scientific">Fasciola gigantica</name>
    <name type="common">Giant liver fluke</name>
    <dbReference type="NCBI Taxonomy" id="46835"/>
    <lineage>
        <taxon>Eukaryota</taxon>
        <taxon>Metazoa</taxon>
        <taxon>Spiralia</taxon>
        <taxon>Lophotrochozoa</taxon>
        <taxon>Platyhelminthes</taxon>
        <taxon>Trematoda</taxon>
        <taxon>Digenea</taxon>
        <taxon>Plagiorchiida</taxon>
        <taxon>Echinostomata</taxon>
        <taxon>Echinostomatoidea</taxon>
        <taxon>Fasciolidae</taxon>
        <taxon>Fasciola</taxon>
    </lineage>
</organism>
<keyword evidence="2" id="KW-1185">Reference proteome</keyword>
<name>A0A504YU68_FASGI</name>
<reference evidence="1 2" key="1">
    <citation type="submission" date="2019-04" db="EMBL/GenBank/DDBJ databases">
        <title>Annotation for the trematode Fasciola gigantica.</title>
        <authorList>
            <person name="Choi Y.-J."/>
        </authorList>
    </citation>
    <scope>NUCLEOTIDE SEQUENCE [LARGE SCALE GENOMIC DNA]</scope>
    <source>
        <strain evidence="1">Uganda_cow_1</strain>
    </source>
</reference>
<comment type="caution">
    <text evidence="1">The sequence shown here is derived from an EMBL/GenBank/DDBJ whole genome shotgun (WGS) entry which is preliminary data.</text>
</comment>
<dbReference type="Proteomes" id="UP000316759">
    <property type="component" value="Unassembled WGS sequence"/>
</dbReference>
<dbReference type="AlphaFoldDB" id="A0A504YU68"/>
<evidence type="ECO:0000313" key="2">
    <source>
        <dbReference type="Proteomes" id="UP000316759"/>
    </source>
</evidence>
<dbReference type="EMBL" id="SUNJ01003793">
    <property type="protein sequence ID" value="TPP64984.1"/>
    <property type="molecule type" value="Genomic_DNA"/>
</dbReference>
<sequence>MLVLLMTAWTQAALEDKLIPSSEELEELNPLVQEKMCELLSAKFLKSLNSRWNIEKVGKEQNEGGHPKYRLYIKLADDVCFTVDSEPAALGKRGLKDLKSILC</sequence>
<proteinExistence type="predicted"/>
<protein>
    <submittedName>
        <fullName evidence="1">Uncharacterized protein</fullName>
    </submittedName>
</protein>
<accession>A0A504YU68</accession>
<gene>
    <name evidence="1" type="ORF">FGIG_01290</name>
</gene>